<keyword evidence="2" id="KW-0560">Oxidoreductase</keyword>
<evidence type="ECO:0000256" key="1">
    <source>
        <dbReference type="ARBA" id="ARBA00006484"/>
    </source>
</evidence>
<evidence type="ECO:0000256" key="3">
    <source>
        <dbReference type="RuleBase" id="RU000363"/>
    </source>
</evidence>
<protein>
    <submittedName>
        <fullName evidence="4">3-oxoacyl-ACP reductase</fullName>
    </submittedName>
</protein>
<dbReference type="InterPro" id="IPR020904">
    <property type="entry name" value="Sc_DH/Rdtase_CS"/>
</dbReference>
<dbReference type="Pfam" id="PF00106">
    <property type="entry name" value="adh_short"/>
    <property type="match status" value="1"/>
</dbReference>
<dbReference type="PROSITE" id="PS00061">
    <property type="entry name" value="ADH_SHORT"/>
    <property type="match status" value="1"/>
</dbReference>
<dbReference type="InterPro" id="IPR002347">
    <property type="entry name" value="SDR_fam"/>
</dbReference>
<dbReference type="PRINTS" id="PR00080">
    <property type="entry name" value="SDRFAMILY"/>
</dbReference>
<comment type="similarity">
    <text evidence="1 3">Belongs to the short-chain dehydrogenases/reductases (SDR) family.</text>
</comment>
<dbReference type="SUPFAM" id="SSF51735">
    <property type="entry name" value="NAD(P)-binding Rossmann-fold domains"/>
    <property type="match status" value="1"/>
</dbReference>
<gene>
    <name evidence="4" type="ORF">DSY97_11515</name>
</gene>
<dbReference type="PRINTS" id="PR00081">
    <property type="entry name" value="GDHRDH"/>
</dbReference>
<dbReference type="PANTHER" id="PTHR43669:SF12">
    <property type="entry name" value="BLR5618 PROTEIN"/>
    <property type="match status" value="1"/>
</dbReference>
<organism evidence="4 5">
    <name type="scientific">SAR324 cluster bacterium</name>
    <dbReference type="NCBI Taxonomy" id="2024889"/>
    <lineage>
        <taxon>Bacteria</taxon>
        <taxon>Deltaproteobacteria</taxon>
        <taxon>SAR324 cluster</taxon>
    </lineage>
</organism>
<proteinExistence type="inferred from homology"/>
<dbReference type="InterPro" id="IPR036291">
    <property type="entry name" value="NAD(P)-bd_dom_sf"/>
</dbReference>
<evidence type="ECO:0000256" key="2">
    <source>
        <dbReference type="ARBA" id="ARBA00023002"/>
    </source>
</evidence>
<dbReference type="GO" id="GO:0016491">
    <property type="term" value="F:oxidoreductase activity"/>
    <property type="evidence" value="ECO:0007669"/>
    <property type="project" value="UniProtKB-KW"/>
</dbReference>
<dbReference type="AlphaFoldDB" id="A0A432FZH8"/>
<dbReference type="EMBL" id="QNZL01000305">
    <property type="protein sequence ID" value="RTZ76689.1"/>
    <property type="molecule type" value="Genomic_DNA"/>
</dbReference>
<evidence type="ECO:0000313" key="4">
    <source>
        <dbReference type="EMBL" id="RTZ76689.1"/>
    </source>
</evidence>
<dbReference type="CDD" id="cd05233">
    <property type="entry name" value="SDR_c"/>
    <property type="match status" value="1"/>
</dbReference>
<dbReference type="FunFam" id="3.40.50.720:FF:000084">
    <property type="entry name" value="Short-chain dehydrogenase reductase"/>
    <property type="match status" value="1"/>
</dbReference>
<accession>A0A432FZH8</accession>
<sequence>MKSEAKIAIVTGAGTGIGRSTTISLLREGYSVVLAGRRKEPLESTVKESGDDGSRTLVCPTDVGNPDSVLALFAQTRTTFGRLDLLFNNAGISAPSVPLEELTYEQWKAVVDVNLTGAFLCIQEAFKIMKDQIPRGGRIINNGSISAHVPRPFSSPYTATKHAMTGLTRSTALEGRAFDIACGQIDIGNAATEMTAPMRDGILQPNGETAVEPTMNVENAANAVVHMAGLPLDANVLFMTVMATKMPFVGRG</sequence>
<comment type="caution">
    <text evidence="4">The sequence shown here is derived from an EMBL/GenBank/DDBJ whole genome shotgun (WGS) entry which is preliminary data.</text>
</comment>
<evidence type="ECO:0000313" key="5">
    <source>
        <dbReference type="Proteomes" id="UP000286801"/>
    </source>
</evidence>
<name>A0A432FZH8_9DELT</name>
<reference evidence="4 5" key="1">
    <citation type="submission" date="2018-06" db="EMBL/GenBank/DDBJ databases">
        <title>Combined omics and stable isotope probing to characterize newly discovered Mariana Back-Arc vent microbial communities.</title>
        <authorList>
            <person name="Trembath-Reichert E."/>
            <person name="Huber J.A."/>
        </authorList>
    </citation>
    <scope>NUCLEOTIDE SEQUENCE [LARGE SCALE GENOMIC DNA]</scope>
    <source>
        <strain evidence="4">MAG 63_1</strain>
    </source>
</reference>
<dbReference type="Proteomes" id="UP000286801">
    <property type="component" value="Unassembled WGS sequence"/>
</dbReference>
<dbReference type="Gene3D" id="3.40.50.720">
    <property type="entry name" value="NAD(P)-binding Rossmann-like Domain"/>
    <property type="match status" value="1"/>
</dbReference>
<dbReference type="PANTHER" id="PTHR43669">
    <property type="entry name" value="5-KETO-D-GLUCONATE 5-REDUCTASE"/>
    <property type="match status" value="1"/>
</dbReference>